<dbReference type="Gene3D" id="1.10.10.60">
    <property type="entry name" value="Homeodomain-like"/>
    <property type="match status" value="1"/>
</dbReference>
<comment type="caution">
    <text evidence="5">The sequence shown here is derived from an EMBL/GenBank/DDBJ whole genome shotgun (WGS) entry which is preliminary data.</text>
</comment>
<evidence type="ECO:0000256" key="3">
    <source>
        <dbReference type="ARBA" id="ARBA00023163"/>
    </source>
</evidence>
<keyword evidence="6" id="KW-1185">Reference proteome</keyword>
<dbReference type="PANTHER" id="PTHR46796">
    <property type="entry name" value="HTH-TYPE TRANSCRIPTIONAL ACTIVATOR RHAS-RELATED"/>
    <property type="match status" value="1"/>
</dbReference>
<dbReference type="AlphaFoldDB" id="A0A398CRP0"/>
<dbReference type="SMART" id="SM00342">
    <property type="entry name" value="HTH_ARAC"/>
    <property type="match status" value="1"/>
</dbReference>
<dbReference type="EMBL" id="QXJM01000040">
    <property type="protein sequence ID" value="RIE01594.1"/>
    <property type="molecule type" value="Genomic_DNA"/>
</dbReference>
<dbReference type="RefSeq" id="WP_119151847.1">
    <property type="nucleotide sequence ID" value="NZ_JBHSOV010000032.1"/>
</dbReference>
<dbReference type="Pfam" id="PF12833">
    <property type="entry name" value="HTH_18"/>
    <property type="match status" value="1"/>
</dbReference>
<feature type="domain" description="HTH araC/xylS-type" evidence="4">
    <location>
        <begin position="159"/>
        <end position="259"/>
    </location>
</feature>
<organism evidence="5 6">
    <name type="scientific">Cohnella faecalis</name>
    <dbReference type="NCBI Taxonomy" id="2315694"/>
    <lineage>
        <taxon>Bacteria</taxon>
        <taxon>Bacillati</taxon>
        <taxon>Bacillota</taxon>
        <taxon>Bacilli</taxon>
        <taxon>Bacillales</taxon>
        <taxon>Paenibacillaceae</taxon>
        <taxon>Cohnella</taxon>
    </lineage>
</organism>
<sequence length="284" mass="31849">MLIQRFPPSPILYPYIDGILVQEDFSQTNFANRNPVKVLPTSMTVIGIQYGQPMNRLENNAAVSMGSSGITGLHATVKEYVSTGAIGTIIIPFKPGGLSHFTKYPLHEFQNVDVSLELVFPGRSVREMEEKLIGASGAEERVGIVQQFLIAMLRSKEEDRLIALAARQIMIHQGALSIERLAAQLYMSKRTLERQFNALIGASPKRFASIVRFQHTIELRNAGYDYLDIVQACGYTDHAHFAKDFRAFAGCSPEQFFRSEVQPELKKSFNESEAASRSNQHLYF</sequence>
<accession>A0A398CRP0</accession>
<evidence type="ECO:0000256" key="1">
    <source>
        <dbReference type="ARBA" id="ARBA00023015"/>
    </source>
</evidence>
<dbReference type="Pfam" id="PF20240">
    <property type="entry name" value="DUF6597"/>
    <property type="match status" value="1"/>
</dbReference>
<dbReference type="InterPro" id="IPR046532">
    <property type="entry name" value="DUF6597"/>
</dbReference>
<keyword evidence="2" id="KW-0238">DNA-binding</keyword>
<dbReference type="InterPro" id="IPR009057">
    <property type="entry name" value="Homeodomain-like_sf"/>
</dbReference>
<evidence type="ECO:0000259" key="4">
    <source>
        <dbReference type="PROSITE" id="PS01124"/>
    </source>
</evidence>
<dbReference type="SUPFAM" id="SSF46689">
    <property type="entry name" value="Homeodomain-like"/>
    <property type="match status" value="1"/>
</dbReference>
<dbReference type="OrthoDB" id="323290at2"/>
<gene>
    <name evidence="5" type="ORF">D3H35_24940</name>
</gene>
<keyword evidence="3" id="KW-0804">Transcription</keyword>
<dbReference type="GO" id="GO:0043565">
    <property type="term" value="F:sequence-specific DNA binding"/>
    <property type="evidence" value="ECO:0007669"/>
    <property type="project" value="InterPro"/>
</dbReference>
<dbReference type="GO" id="GO:0003700">
    <property type="term" value="F:DNA-binding transcription factor activity"/>
    <property type="evidence" value="ECO:0007669"/>
    <property type="project" value="InterPro"/>
</dbReference>
<keyword evidence="1" id="KW-0805">Transcription regulation</keyword>
<reference evidence="5 6" key="1">
    <citation type="submission" date="2018-09" db="EMBL/GenBank/DDBJ databases">
        <title>Cohnella cavernae sp. nov., isolated from a karst cave.</title>
        <authorList>
            <person name="Zhu H."/>
        </authorList>
    </citation>
    <scope>NUCLEOTIDE SEQUENCE [LARGE SCALE GENOMIC DNA]</scope>
    <source>
        <strain evidence="5 6">K2E09-144</strain>
    </source>
</reference>
<name>A0A398CRP0_9BACL</name>
<dbReference type="PROSITE" id="PS01124">
    <property type="entry name" value="HTH_ARAC_FAMILY_2"/>
    <property type="match status" value="1"/>
</dbReference>
<evidence type="ECO:0000256" key="2">
    <source>
        <dbReference type="ARBA" id="ARBA00023125"/>
    </source>
</evidence>
<proteinExistence type="predicted"/>
<dbReference type="InterPro" id="IPR018060">
    <property type="entry name" value="HTH_AraC"/>
</dbReference>
<evidence type="ECO:0000313" key="5">
    <source>
        <dbReference type="EMBL" id="RIE01594.1"/>
    </source>
</evidence>
<protein>
    <submittedName>
        <fullName evidence="5">AraC family transcriptional regulator</fullName>
    </submittedName>
</protein>
<evidence type="ECO:0000313" key="6">
    <source>
        <dbReference type="Proteomes" id="UP000266340"/>
    </source>
</evidence>
<dbReference type="Proteomes" id="UP000266340">
    <property type="component" value="Unassembled WGS sequence"/>
</dbReference>
<dbReference type="InterPro" id="IPR050204">
    <property type="entry name" value="AraC_XylS_family_regulators"/>
</dbReference>